<dbReference type="EMBL" id="JAOVZO020000023">
    <property type="protein sequence ID" value="MDC8015995.1"/>
    <property type="molecule type" value="Genomic_DNA"/>
</dbReference>
<organism evidence="2 3">
    <name type="scientific">Tahibacter soli</name>
    <dbReference type="NCBI Taxonomy" id="2983605"/>
    <lineage>
        <taxon>Bacteria</taxon>
        <taxon>Pseudomonadati</taxon>
        <taxon>Pseudomonadota</taxon>
        <taxon>Gammaproteobacteria</taxon>
        <taxon>Lysobacterales</taxon>
        <taxon>Rhodanobacteraceae</taxon>
        <taxon>Tahibacter</taxon>
    </lineage>
</organism>
<comment type="caution">
    <text evidence="2">The sequence shown here is derived from an EMBL/GenBank/DDBJ whole genome shotgun (WGS) entry which is preliminary data.</text>
</comment>
<sequence>MRSSLRRHLGVLGLAPGKTAAARKRLFVGGAAAPATGPYESEFSPRDYVSYLLHVDAEIEHALMVQYLYAAYSLGGPQVPAPHRATVRGWQEVILGIAKEEMGHLISVQNALRLIGSPLNLGREDYPWDVPFYPFPFTLEPLTLDSLAKYVYAESPADWTGPLADEIREKVHQEVDDPHRVGELFTLLISLLQDPDYVPDAAFQADTYPFQASWDEWGRGYAGGARGNSTGANPKPTPDVLVVPLASRDDAVNAMTQIAQQGEAPVSADPDAPSHFARFLKVYVEMKACAGQGWSASRPVAINPYVSLDPGMDPAEGLAEDETTSAITHPESRLWATLHNLRYRMLLTYLTHSFTLAGGLAAAGAYTPRGAIINATFGEMYNLRAISEILMQLPLGSRPGVCAGPPFQMPYTLDSPLGEPNRWRLHVDLIDAADRLVDALLVASPPERHTYLLSLHEADRAMRQTALRILAGDVNLSLT</sequence>
<protein>
    <submittedName>
        <fullName evidence="2">Ferritin-like protein</fullName>
    </submittedName>
</protein>
<evidence type="ECO:0000259" key="1">
    <source>
        <dbReference type="Pfam" id="PF12902"/>
    </source>
</evidence>
<accession>A0A9X3YR47</accession>
<reference evidence="2" key="1">
    <citation type="submission" date="2023-02" db="EMBL/GenBank/DDBJ databases">
        <title>Tahibacter soli sp. nov. isolated from soil.</title>
        <authorList>
            <person name="Baek J.H."/>
            <person name="Lee J.K."/>
            <person name="Choi D.G."/>
            <person name="Jeon C.O."/>
        </authorList>
    </citation>
    <scope>NUCLEOTIDE SEQUENCE</scope>
    <source>
        <strain evidence="2">BL</strain>
    </source>
</reference>
<dbReference type="InterPro" id="IPR026820">
    <property type="entry name" value="VioB/RebD_dom"/>
</dbReference>
<dbReference type="Pfam" id="PF12902">
    <property type="entry name" value="Ferritin-like"/>
    <property type="match status" value="1"/>
</dbReference>
<feature type="domain" description="Iminophenyl-pyruvate dimer synthase" evidence="1">
    <location>
        <begin position="56"/>
        <end position="283"/>
    </location>
</feature>
<evidence type="ECO:0000313" key="3">
    <source>
        <dbReference type="Proteomes" id="UP001139971"/>
    </source>
</evidence>
<keyword evidence="3" id="KW-1185">Reference proteome</keyword>
<dbReference type="RefSeq" id="WP_263543011.1">
    <property type="nucleotide sequence ID" value="NZ_JAOVZO020000023.1"/>
</dbReference>
<dbReference type="AlphaFoldDB" id="A0A9X3YR47"/>
<dbReference type="Proteomes" id="UP001139971">
    <property type="component" value="Unassembled WGS sequence"/>
</dbReference>
<dbReference type="Gene3D" id="1.20.1260.10">
    <property type="match status" value="1"/>
</dbReference>
<proteinExistence type="predicted"/>
<dbReference type="InterPro" id="IPR012347">
    <property type="entry name" value="Ferritin-like"/>
</dbReference>
<evidence type="ECO:0000313" key="2">
    <source>
        <dbReference type="EMBL" id="MDC8015995.1"/>
    </source>
</evidence>
<name>A0A9X3YR47_9GAMM</name>
<gene>
    <name evidence="2" type="ORF">OD750_026010</name>
</gene>